<name>K0T868_THAOC</name>
<accession>K0T868</accession>
<keyword evidence="3" id="KW-1185">Reference proteome</keyword>
<organism evidence="2 3">
    <name type="scientific">Thalassiosira oceanica</name>
    <name type="common">Marine diatom</name>
    <dbReference type="NCBI Taxonomy" id="159749"/>
    <lineage>
        <taxon>Eukaryota</taxon>
        <taxon>Sar</taxon>
        <taxon>Stramenopiles</taxon>
        <taxon>Ochrophyta</taxon>
        <taxon>Bacillariophyta</taxon>
        <taxon>Coscinodiscophyceae</taxon>
        <taxon>Thalassiosirophycidae</taxon>
        <taxon>Thalassiosirales</taxon>
        <taxon>Thalassiosiraceae</taxon>
        <taxon>Thalassiosira</taxon>
    </lineage>
</organism>
<reference evidence="2 3" key="1">
    <citation type="journal article" date="2012" name="Genome Biol.">
        <title>Genome and low-iron response of an oceanic diatom adapted to chronic iron limitation.</title>
        <authorList>
            <person name="Lommer M."/>
            <person name="Specht M."/>
            <person name="Roy A.S."/>
            <person name="Kraemer L."/>
            <person name="Andreson R."/>
            <person name="Gutowska M.A."/>
            <person name="Wolf J."/>
            <person name="Bergner S.V."/>
            <person name="Schilhabel M.B."/>
            <person name="Klostermeier U.C."/>
            <person name="Beiko R.G."/>
            <person name="Rosenstiel P."/>
            <person name="Hippler M."/>
            <person name="Laroche J."/>
        </authorList>
    </citation>
    <scope>NUCLEOTIDE SEQUENCE [LARGE SCALE GENOMIC DNA]</scope>
    <source>
        <strain evidence="2 3">CCMP1005</strain>
    </source>
</reference>
<dbReference type="EMBL" id="AGNL01009908">
    <property type="protein sequence ID" value="EJK69546.1"/>
    <property type="molecule type" value="Genomic_DNA"/>
</dbReference>
<evidence type="ECO:0000313" key="3">
    <source>
        <dbReference type="Proteomes" id="UP000266841"/>
    </source>
</evidence>
<gene>
    <name evidence="2" type="ORF">THAOC_09184</name>
</gene>
<sequence>VGEGSGHGPGQPVKDCQEPSISTRAARDEASYPTCRAPNSRTELLGLARPPRAWAVCQEGREDQGTDQGL</sequence>
<evidence type="ECO:0000313" key="2">
    <source>
        <dbReference type="EMBL" id="EJK69546.1"/>
    </source>
</evidence>
<dbReference type="Proteomes" id="UP000266841">
    <property type="component" value="Unassembled WGS sequence"/>
</dbReference>
<proteinExistence type="predicted"/>
<feature type="non-terminal residue" evidence="2">
    <location>
        <position position="1"/>
    </location>
</feature>
<comment type="caution">
    <text evidence="2">The sequence shown here is derived from an EMBL/GenBank/DDBJ whole genome shotgun (WGS) entry which is preliminary data.</text>
</comment>
<dbReference type="AlphaFoldDB" id="K0T868"/>
<protein>
    <submittedName>
        <fullName evidence="2">Uncharacterized protein</fullName>
    </submittedName>
</protein>
<feature type="region of interest" description="Disordered" evidence="1">
    <location>
        <begin position="1"/>
        <end position="37"/>
    </location>
</feature>
<evidence type="ECO:0000256" key="1">
    <source>
        <dbReference type="SAM" id="MobiDB-lite"/>
    </source>
</evidence>